<dbReference type="PANTHER" id="PTHR45138">
    <property type="entry name" value="REGULATORY COMPONENTS OF SENSORY TRANSDUCTION SYSTEM"/>
    <property type="match status" value="1"/>
</dbReference>
<proteinExistence type="predicted"/>
<dbReference type="InterPro" id="IPR000160">
    <property type="entry name" value="GGDEF_dom"/>
</dbReference>
<dbReference type="Gene3D" id="3.30.70.270">
    <property type="match status" value="1"/>
</dbReference>
<keyword evidence="3" id="KW-1133">Transmembrane helix</keyword>
<dbReference type="SMART" id="SM00267">
    <property type="entry name" value="GGDEF"/>
    <property type="match status" value="1"/>
</dbReference>
<dbReference type="Gene3D" id="3.40.190.10">
    <property type="entry name" value="Periplasmic binding protein-like II"/>
    <property type="match status" value="2"/>
</dbReference>
<feature type="domain" description="GGDEF" evidence="4">
    <location>
        <begin position="322"/>
        <end position="451"/>
    </location>
</feature>
<gene>
    <name evidence="5" type="ORF">BIY22_16480</name>
</gene>
<dbReference type="PROSITE" id="PS50887">
    <property type="entry name" value="GGDEF"/>
    <property type="match status" value="1"/>
</dbReference>
<dbReference type="GO" id="GO:0052621">
    <property type="term" value="F:diguanylate cyclase activity"/>
    <property type="evidence" value="ECO:0007669"/>
    <property type="project" value="UniProtKB-EC"/>
</dbReference>
<dbReference type="GO" id="GO:1902201">
    <property type="term" value="P:negative regulation of bacterial-type flagellum-dependent cell motility"/>
    <property type="evidence" value="ECO:0007669"/>
    <property type="project" value="TreeGrafter"/>
</dbReference>
<dbReference type="CDD" id="cd13706">
    <property type="entry name" value="PBP2_HisK_like_1"/>
    <property type="match status" value="1"/>
</dbReference>
<dbReference type="AlphaFoldDB" id="A0A1Q9HN00"/>
<accession>A0A1Q9HN00</accession>
<evidence type="ECO:0000259" key="4">
    <source>
        <dbReference type="PROSITE" id="PS50887"/>
    </source>
</evidence>
<dbReference type="SMART" id="SM00062">
    <property type="entry name" value="PBPb"/>
    <property type="match status" value="1"/>
</dbReference>
<dbReference type="SUPFAM" id="SSF53850">
    <property type="entry name" value="Periplasmic binding protein-like II"/>
    <property type="match status" value="1"/>
</dbReference>
<evidence type="ECO:0000256" key="3">
    <source>
        <dbReference type="SAM" id="Phobius"/>
    </source>
</evidence>
<dbReference type="InterPro" id="IPR043128">
    <property type="entry name" value="Rev_trsase/Diguanyl_cyclase"/>
</dbReference>
<dbReference type="Pfam" id="PF00497">
    <property type="entry name" value="SBP_bac_3"/>
    <property type="match status" value="1"/>
</dbReference>
<dbReference type="GO" id="GO:0043709">
    <property type="term" value="P:cell adhesion involved in single-species biofilm formation"/>
    <property type="evidence" value="ECO:0007669"/>
    <property type="project" value="TreeGrafter"/>
</dbReference>
<dbReference type="SUPFAM" id="SSF55073">
    <property type="entry name" value="Nucleotide cyclase"/>
    <property type="match status" value="1"/>
</dbReference>
<dbReference type="InterPro" id="IPR001638">
    <property type="entry name" value="Solute-binding_3/MltF_N"/>
</dbReference>
<comment type="cofactor">
    <cofactor evidence="1">
        <name>Mg(2+)</name>
        <dbReference type="ChEBI" id="CHEBI:18420"/>
    </cofactor>
</comment>
<dbReference type="OrthoDB" id="9180959at2"/>
<protein>
    <recommendedName>
        <fullName evidence="2">diguanylate cyclase</fullName>
        <ecNumber evidence="2">2.7.7.65</ecNumber>
    </recommendedName>
</protein>
<feature type="transmembrane region" description="Helical" evidence="3">
    <location>
        <begin position="254"/>
        <end position="273"/>
    </location>
</feature>
<evidence type="ECO:0000313" key="6">
    <source>
        <dbReference type="Proteomes" id="UP000186313"/>
    </source>
</evidence>
<dbReference type="PANTHER" id="PTHR45138:SF5">
    <property type="entry name" value="BIFUNCTIONAL PERIPLASMIC SUBSTRATE BINDING PROTEIN_CYTOPLASMIC DIGUANYLATE CYCLASE"/>
    <property type="match status" value="1"/>
</dbReference>
<evidence type="ECO:0000256" key="1">
    <source>
        <dbReference type="ARBA" id="ARBA00001946"/>
    </source>
</evidence>
<dbReference type="STRING" id="1381081.BIY22_16480"/>
<keyword evidence="3" id="KW-0812">Transmembrane</keyword>
<organism evidence="5 6">
    <name type="scientific">Vibrio panuliri</name>
    <dbReference type="NCBI Taxonomy" id="1381081"/>
    <lineage>
        <taxon>Bacteria</taxon>
        <taxon>Pseudomonadati</taxon>
        <taxon>Pseudomonadota</taxon>
        <taxon>Gammaproteobacteria</taxon>
        <taxon>Vibrionales</taxon>
        <taxon>Vibrionaceae</taxon>
        <taxon>Vibrio</taxon>
    </lineage>
</organism>
<keyword evidence="3" id="KW-0472">Membrane</keyword>
<dbReference type="Pfam" id="PF00990">
    <property type="entry name" value="GGDEF"/>
    <property type="match status" value="1"/>
</dbReference>
<dbReference type="CDD" id="cd01949">
    <property type="entry name" value="GGDEF"/>
    <property type="match status" value="1"/>
</dbReference>
<evidence type="ECO:0000313" key="5">
    <source>
        <dbReference type="EMBL" id="OLQ92105.1"/>
    </source>
</evidence>
<evidence type="ECO:0000256" key="2">
    <source>
        <dbReference type="ARBA" id="ARBA00012528"/>
    </source>
</evidence>
<dbReference type="FunFam" id="3.30.70.270:FF:000001">
    <property type="entry name" value="Diguanylate cyclase domain protein"/>
    <property type="match status" value="1"/>
</dbReference>
<dbReference type="InterPro" id="IPR050469">
    <property type="entry name" value="Diguanylate_Cyclase"/>
</dbReference>
<dbReference type="EC" id="2.7.7.65" evidence="2"/>
<reference evidence="5 6" key="1">
    <citation type="submission" date="2016-09" db="EMBL/GenBank/DDBJ databases">
        <title>Genomic Taxonomy of the Vibrionaceae.</title>
        <authorList>
            <person name="Gonzalez-Castillo A."/>
            <person name="Gomez-Gil B."/>
            <person name="Enciso-Ibarra K."/>
        </authorList>
    </citation>
    <scope>NUCLEOTIDE SEQUENCE [LARGE SCALE GENOMIC DNA]</scope>
    <source>
        <strain evidence="5 6">CAIM 703</strain>
    </source>
</reference>
<dbReference type="RefSeq" id="WP_075706569.1">
    <property type="nucleotide sequence ID" value="NZ_MJMJ01000005.1"/>
</dbReference>
<dbReference type="NCBIfam" id="TIGR00254">
    <property type="entry name" value="GGDEF"/>
    <property type="match status" value="1"/>
</dbReference>
<dbReference type="InterPro" id="IPR029787">
    <property type="entry name" value="Nucleotide_cyclase"/>
</dbReference>
<sequence length="472" mass="53217">MYRFLLLALVVWLPVTFAASESKRETLVIANSKAWKPFSFINQKGEPDGILVDYWREYSRVTGTPVRFLLLDWEESLQAVNDGRADVHSGLLWSLSRDEFLDYSQPIMTIDTQLFVSRDLLNVDMVELLSGKHPFLLGVVQGGFEHSFVKRNYPQINTVAYSNNAEMISAAFDGDIDAFVADLQVANFYFSTTQGTHQFSGVQHLYSGVLRPAVAEGNNALLLQLARGIAKINTEAKHRIFSRWMYIETVYPNYLVPTLSALAIIAIFSYLVLLRMTVRAKTRELELANRELKHLSETDQLTGLGNRYHFYSQFTQRVTRADTVCVMLLDIDDFKQINDTYGHQVGDAVIQAVGAKIKHIVEKHHLTGRIGGEEFAVVCSDFTVEQAKRLADTLCDSIRRLVIFDDGSKVTISLGCAYYLRSNQEISLSHADNLMYQAKANGKDQWNFKLIDGVPANSTTPKSDSINSREIS</sequence>
<dbReference type="GO" id="GO:0005886">
    <property type="term" value="C:plasma membrane"/>
    <property type="evidence" value="ECO:0007669"/>
    <property type="project" value="TreeGrafter"/>
</dbReference>
<name>A0A1Q9HN00_9VIBR</name>
<comment type="caution">
    <text evidence="5">The sequence shown here is derived from an EMBL/GenBank/DDBJ whole genome shotgun (WGS) entry which is preliminary data.</text>
</comment>
<dbReference type="Proteomes" id="UP000186313">
    <property type="component" value="Unassembled WGS sequence"/>
</dbReference>
<dbReference type="EMBL" id="MJMJ01000005">
    <property type="protein sequence ID" value="OLQ92105.1"/>
    <property type="molecule type" value="Genomic_DNA"/>
</dbReference>